<evidence type="ECO:0000313" key="1">
    <source>
        <dbReference type="EMBL" id="JAD43413.1"/>
    </source>
</evidence>
<organism evidence="1">
    <name type="scientific">Arundo donax</name>
    <name type="common">Giant reed</name>
    <name type="synonym">Donax arundinaceus</name>
    <dbReference type="NCBI Taxonomy" id="35708"/>
    <lineage>
        <taxon>Eukaryota</taxon>
        <taxon>Viridiplantae</taxon>
        <taxon>Streptophyta</taxon>
        <taxon>Embryophyta</taxon>
        <taxon>Tracheophyta</taxon>
        <taxon>Spermatophyta</taxon>
        <taxon>Magnoliopsida</taxon>
        <taxon>Liliopsida</taxon>
        <taxon>Poales</taxon>
        <taxon>Poaceae</taxon>
        <taxon>PACMAD clade</taxon>
        <taxon>Arundinoideae</taxon>
        <taxon>Arundineae</taxon>
        <taxon>Arundo</taxon>
    </lineage>
</organism>
<reference evidence="1" key="1">
    <citation type="submission" date="2014-09" db="EMBL/GenBank/DDBJ databases">
        <authorList>
            <person name="Magalhaes I.L.F."/>
            <person name="Oliveira U."/>
            <person name="Santos F.R."/>
            <person name="Vidigal T.H.D.A."/>
            <person name="Brescovit A.D."/>
            <person name="Santos A.J."/>
        </authorList>
    </citation>
    <scope>NUCLEOTIDE SEQUENCE</scope>
    <source>
        <tissue evidence="1">Shoot tissue taken approximately 20 cm above the soil surface</tissue>
    </source>
</reference>
<protein>
    <submittedName>
        <fullName evidence="1">Uncharacterized protein</fullName>
    </submittedName>
</protein>
<sequence length="57" mass="7098">MRVQLIWRTWMICCRSLLSRTKLQILDRHRFKFFGRNTQGEGLLFQLRIHYILPHNR</sequence>
<accession>A0A0A9A0C0</accession>
<name>A0A0A9A0C0_ARUDO</name>
<proteinExistence type="predicted"/>
<dbReference type="EMBL" id="GBRH01254482">
    <property type="protein sequence ID" value="JAD43413.1"/>
    <property type="molecule type" value="Transcribed_RNA"/>
</dbReference>
<reference evidence="1" key="2">
    <citation type="journal article" date="2015" name="Data Brief">
        <title>Shoot transcriptome of the giant reed, Arundo donax.</title>
        <authorList>
            <person name="Barrero R.A."/>
            <person name="Guerrero F.D."/>
            <person name="Moolhuijzen P."/>
            <person name="Goolsby J.A."/>
            <person name="Tidwell J."/>
            <person name="Bellgard S.E."/>
            <person name="Bellgard M.I."/>
        </authorList>
    </citation>
    <scope>NUCLEOTIDE SEQUENCE</scope>
    <source>
        <tissue evidence="1">Shoot tissue taken approximately 20 cm above the soil surface</tissue>
    </source>
</reference>
<dbReference type="AlphaFoldDB" id="A0A0A9A0C0"/>